<dbReference type="Proteomes" id="UP000680304">
    <property type="component" value="Unassembled WGS sequence"/>
</dbReference>
<gene>
    <name evidence="8" type="ORF">PACILC2_50660</name>
</gene>
<dbReference type="EMBL" id="BOVJ01000185">
    <property type="protein sequence ID" value="GIQ66498.1"/>
    <property type="molecule type" value="Genomic_DNA"/>
</dbReference>
<keyword evidence="9" id="KW-1185">Reference proteome</keyword>
<dbReference type="PANTHER" id="PTHR30294:SF38">
    <property type="entry name" value="TRANSPORT PERMEASE PROTEIN"/>
    <property type="match status" value="1"/>
</dbReference>
<feature type="transmembrane region" description="Helical" evidence="6">
    <location>
        <begin position="334"/>
        <end position="353"/>
    </location>
</feature>
<feature type="transmembrane region" description="Helical" evidence="6">
    <location>
        <begin position="297"/>
        <end position="322"/>
    </location>
</feature>
<dbReference type="PANTHER" id="PTHR30294">
    <property type="entry name" value="MEMBRANE COMPONENT OF ABC TRANSPORTER YHHJ-RELATED"/>
    <property type="match status" value="1"/>
</dbReference>
<evidence type="ECO:0000313" key="8">
    <source>
        <dbReference type="EMBL" id="GIQ66498.1"/>
    </source>
</evidence>
<evidence type="ECO:0000256" key="5">
    <source>
        <dbReference type="ARBA" id="ARBA00023136"/>
    </source>
</evidence>
<accession>A0ABQ4NEU9</accession>
<evidence type="ECO:0000256" key="4">
    <source>
        <dbReference type="ARBA" id="ARBA00022989"/>
    </source>
</evidence>
<reference evidence="8 9" key="1">
    <citation type="submission" date="2021-04" db="EMBL/GenBank/DDBJ databases">
        <title>Draft genome sequence of Paenibacillus cisolokensis, LC2-13A.</title>
        <authorList>
            <person name="Uke A."/>
            <person name="Chhe C."/>
            <person name="Baramee S."/>
            <person name="Kosugi A."/>
        </authorList>
    </citation>
    <scope>NUCLEOTIDE SEQUENCE [LARGE SCALE GENOMIC DNA]</scope>
    <source>
        <strain evidence="8 9">LC2-13A</strain>
    </source>
</reference>
<dbReference type="InterPro" id="IPR051449">
    <property type="entry name" value="ABC-2_transporter_component"/>
</dbReference>
<name>A0ABQ4NEU9_9BACL</name>
<protein>
    <recommendedName>
        <fullName evidence="7">ABC-2 type transporter transmembrane domain-containing protein</fullName>
    </recommendedName>
</protein>
<evidence type="ECO:0000256" key="6">
    <source>
        <dbReference type="SAM" id="Phobius"/>
    </source>
</evidence>
<comment type="caution">
    <text evidence="8">The sequence shown here is derived from an EMBL/GenBank/DDBJ whole genome shotgun (WGS) entry which is preliminary data.</text>
</comment>
<organism evidence="8 9">
    <name type="scientific">Paenibacillus cisolokensis</name>
    <dbReference type="NCBI Taxonomy" id="1658519"/>
    <lineage>
        <taxon>Bacteria</taxon>
        <taxon>Bacillati</taxon>
        <taxon>Bacillota</taxon>
        <taxon>Bacilli</taxon>
        <taxon>Bacillales</taxon>
        <taxon>Paenibacillaceae</taxon>
        <taxon>Paenibacillus</taxon>
    </lineage>
</organism>
<evidence type="ECO:0000256" key="1">
    <source>
        <dbReference type="ARBA" id="ARBA00004651"/>
    </source>
</evidence>
<feature type="domain" description="ABC-2 type transporter transmembrane" evidence="7">
    <location>
        <begin position="15"/>
        <end position="408"/>
    </location>
</feature>
<keyword evidence="3 6" id="KW-0812">Transmembrane</keyword>
<keyword evidence="4 6" id="KW-1133">Transmembrane helix</keyword>
<dbReference type="RefSeq" id="WP_213531052.1">
    <property type="nucleotide sequence ID" value="NZ_BOVJ01000185.1"/>
</dbReference>
<evidence type="ECO:0000259" key="7">
    <source>
        <dbReference type="Pfam" id="PF12698"/>
    </source>
</evidence>
<evidence type="ECO:0000256" key="2">
    <source>
        <dbReference type="ARBA" id="ARBA00022475"/>
    </source>
</evidence>
<evidence type="ECO:0000313" key="9">
    <source>
        <dbReference type="Proteomes" id="UP000680304"/>
    </source>
</evidence>
<keyword evidence="2" id="KW-1003">Cell membrane</keyword>
<evidence type="ECO:0000256" key="3">
    <source>
        <dbReference type="ARBA" id="ARBA00022692"/>
    </source>
</evidence>
<sequence>MFVWKDLLLFWRDRKGLVLLLLMPFLMILILGFAMKGLMEGSPEALRMKAALVVEDDEASGIERFRTELRRRSLPEAAESALAASAEQASPYTLLKRMMENEEVGKFVEFVPMDAETAHTALESGEVKAVLTVPPEFTYKALVGMLLGEDGGAALRLTAGESPVHVDVLQGMLNGFVRSLNFRTALGEYGRPDAEPALAAGGVESMTDAKPMNSFLYFTLAMSVMFVLFVAGTTAAKAFAELRGRVFDRVLLADRHPLRFLGGKAGAAFCVAWLQLTLLFVLSHLAFGLFPGRPFSFWLGLSAINAVLSIGVGGFAALLTALNFRFRSSTASSMFSSIAVTVMALAGGSFTPASLLPDWVMQIGVWTPNGLAISLYTLWIQGFAAVDMAPSLLKLAAFAVLTLTAGIYLFPARRRVA</sequence>
<feature type="transmembrane region" description="Helical" evidence="6">
    <location>
        <begin position="359"/>
        <end position="380"/>
    </location>
</feature>
<keyword evidence="5 6" id="KW-0472">Membrane</keyword>
<proteinExistence type="predicted"/>
<dbReference type="Pfam" id="PF12698">
    <property type="entry name" value="ABC2_membrane_3"/>
    <property type="match status" value="1"/>
</dbReference>
<comment type="subcellular location">
    <subcellularLocation>
        <location evidence="1">Cell membrane</location>
        <topology evidence="1">Multi-pass membrane protein</topology>
    </subcellularLocation>
</comment>
<feature type="transmembrane region" description="Helical" evidence="6">
    <location>
        <begin position="392"/>
        <end position="410"/>
    </location>
</feature>
<feature type="transmembrane region" description="Helical" evidence="6">
    <location>
        <begin position="261"/>
        <end position="285"/>
    </location>
</feature>
<feature type="transmembrane region" description="Helical" evidence="6">
    <location>
        <begin position="215"/>
        <end position="240"/>
    </location>
</feature>
<dbReference type="InterPro" id="IPR013525">
    <property type="entry name" value="ABC2_TM"/>
</dbReference>
<feature type="transmembrane region" description="Helical" evidence="6">
    <location>
        <begin position="16"/>
        <end position="35"/>
    </location>
</feature>